<evidence type="ECO:0000313" key="3">
    <source>
        <dbReference type="Proteomes" id="UP001596956"/>
    </source>
</evidence>
<name>A0ABW3BEB2_9ACTN</name>
<reference evidence="3" key="1">
    <citation type="journal article" date="2019" name="Int. J. Syst. Evol. Microbiol.">
        <title>The Global Catalogue of Microorganisms (GCM) 10K type strain sequencing project: providing services to taxonomists for standard genome sequencing and annotation.</title>
        <authorList>
            <consortium name="The Broad Institute Genomics Platform"/>
            <consortium name="The Broad Institute Genome Sequencing Center for Infectious Disease"/>
            <person name="Wu L."/>
            <person name="Ma J."/>
        </authorList>
    </citation>
    <scope>NUCLEOTIDE SEQUENCE [LARGE SCALE GENOMIC DNA]</scope>
    <source>
        <strain evidence="3">CCUG 63369</strain>
    </source>
</reference>
<dbReference type="Pfam" id="PF04134">
    <property type="entry name" value="DCC1-like"/>
    <property type="match status" value="1"/>
</dbReference>
<protein>
    <submittedName>
        <fullName evidence="2">Thiol-disulfide oxidoreductase DCC family protein</fullName>
    </submittedName>
</protein>
<feature type="compositionally biased region" description="Gly residues" evidence="1">
    <location>
        <begin position="143"/>
        <end position="153"/>
    </location>
</feature>
<evidence type="ECO:0000313" key="2">
    <source>
        <dbReference type="EMBL" id="MFD0801682.1"/>
    </source>
</evidence>
<gene>
    <name evidence="2" type="ORF">ACFQZU_10185</name>
</gene>
<sequence>MSSIATQRPAPVLVFDGDCGFCTSSARLARRFVEPRLRTVPWQVADLSSAARARAQEEVLLLDAAEERLWGGIDAIAVLMLASRRPLWPLAGWLLRRAPLRALGGAAYHWVARNRHLMPGGTPACEIGEGERLGDGGTARSASGGGRAAGGHA</sequence>
<evidence type="ECO:0000256" key="1">
    <source>
        <dbReference type="SAM" id="MobiDB-lite"/>
    </source>
</evidence>
<organism evidence="2 3">
    <name type="scientific">Streptomonospora algeriensis</name>
    <dbReference type="NCBI Taxonomy" id="995084"/>
    <lineage>
        <taxon>Bacteria</taxon>
        <taxon>Bacillati</taxon>
        <taxon>Actinomycetota</taxon>
        <taxon>Actinomycetes</taxon>
        <taxon>Streptosporangiales</taxon>
        <taxon>Nocardiopsidaceae</taxon>
        <taxon>Streptomonospora</taxon>
    </lineage>
</organism>
<dbReference type="Proteomes" id="UP001596956">
    <property type="component" value="Unassembled WGS sequence"/>
</dbReference>
<accession>A0ABW3BEB2</accession>
<keyword evidence="3" id="KW-1185">Reference proteome</keyword>
<proteinExistence type="predicted"/>
<comment type="caution">
    <text evidence="2">The sequence shown here is derived from an EMBL/GenBank/DDBJ whole genome shotgun (WGS) entry which is preliminary data.</text>
</comment>
<feature type="region of interest" description="Disordered" evidence="1">
    <location>
        <begin position="128"/>
        <end position="153"/>
    </location>
</feature>
<dbReference type="InterPro" id="IPR007263">
    <property type="entry name" value="DCC1-like"/>
</dbReference>
<dbReference type="EMBL" id="JBHTHR010000272">
    <property type="protein sequence ID" value="MFD0801682.1"/>
    <property type="molecule type" value="Genomic_DNA"/>
</dbReference>